<feature type="transmembrane region" description="Helical" evidence="8">
    <location>
        <begin position="1168"/>
        <end position="1187"/>
    </location>
</feature>
<reference evidence="11 12" key="1">
    <citation type="journal article" date="2011" name="Proc. Natl. Acad. Sci. U.S.A.">
        <title>Niche of harmful alga Aureococcus anophagefferens revealed through ecogenomics.</title>
        <authorList>
            <person name="Gobler C.J."/>
            <person name="Berry D.L."/>
            <person name="Dyhrman S.T."/>
            <person name="Wilhelm S.W."/>
            <person name="Salamov A."/>
            <person name="Lobanov A.V."/>
            <person name="Zhang Y."/>
            <person name="Collier J.L."/>
            <person name="Wurch L.L."/>
            <person name="Kustka A.B."/>
            <person name="Dill B.D."/>
            <person name="Shah M."/>
            <person name="VerBerkmoes N.C."/>
            <person name="Kuo A."/>
            <person name="Terry A."/>
            <person name="Pangilinan J."/>
            <person name="Lindquist E.A."/>
            <person name="Lucas S."/>
            <person name="Paulsen I.T."/>
            <person name="Hattenrath-Lehmann T.K."/>
            <person name="Talmage S.C."/>
            <person name="Walker E.A."/>
            <person name="Koch F."/>
            <person name="Burson A.M."/>
            <person name="Marcoval M.A."/>
            <person name="Tang Y.Z."/>
            <person name="Lecleir G.R."/>
            <person name="Coyne K.J."/>
            <person name="Berg G.M."/>
            <person name="Bertrand E.M."/>
            <person name="Saito M.A."/>
            <person name="Gladyshev V.N."/>
            <person name="Grigoriev I.V."/>
        </authorList>
    </citation>
    <scope>NUCLEOTIDE SEQUENCE [LARGE SCALE GENOMIC DNA]</scope>
    <source>
        <strain evidence="12">CCMP 1984</strain>
    </source>
</reference>
<dbReference type="Gene3D" id="3.90.550.10">
    <property type="entry name" value="Spore Coat Polysaccharide Biosynthesis Protein SpsA, Chain A"/>
    <property type="match status" value="1"/>
</dbReference>
<evidence type="ECO:0000256" key="4">
    <source>
        <dbReference type="ARBA" id="ARBA00022692"/>
    </source>
</evidence>
<dbReference type="InterPro" id="IPR001296">
    <property type="entry name" value="Glyco_trans_1"/>
</dbReference>
<feature type="region of interest" description="Disordered" evidence="7">
    <location>
        <begin position="1401"/>
        <end position="1445"/>
    </location>
</feature>
<dbReference type="Pfam" id="PF07690">
    <property type="entry name" value="MFS_1"/>
    <property type="match status" value="2"/>
</dbReference>
<dbReference type="Proteomes" id="UP000002729">
    <property type="component" value="Unassembled WGS sequence"/>
</dbReference>
<protein>
    <recommendedName>
        <fullName evidence="13">Apple domain-containing protein</fullName>
    </recommendedName>
</protein>
<feature type="domain" description="Major facilitator superfamily (MFS) profile" evidence="9">
    <location>
        <begin position="1013"/>
        <end position="1398"/>
    </location>
</feature>
<dbReference type="PANTHER" id="PTHR43124">
    <property type="entry name" value="PURINE EFFLUX PUMP PBUE"/>
    <property type="match status" value="1"/>
</dbReference>
<accession>F0YIS4</accession>
<dbReference type="InterPro" id="IPR001958">
    <property type="entry name" value="Tet-R_TetA/multi-R_MdtG-like"/>
</dbReference>
<dbReference type="GeneID" id="20225949"/>
<evidence type="ECO:0000256" key="7">
    <source>
        <dbReference type="SAM" id="MobiDB-lite"/>
    </source>
</evidence>
<dbReference type="Pfam" id="PF00535">
    <property type="entry name" value="Glycos_transf_2"/>
    <property type="match status" value="1"/>
</dbReference>
<feature type="domain" description="Apple" evidence="10">
    <location>
        <begin position="45"/>
        <end position="121"/>
    </location>
</feature>
<keyword evidence="12" id="KW-1185">Reference proteome</keyword>
<dbReference type="KEGG" id="aaf:AURANDRAFT_66784"/>
<dbReference type="InterPro" id="IPR011701">
    <property type="entry name" value="MFS"/>
</dbReference>
<dbReference type="OrthoDB" id="205313at2759"/>
<dbReference type="Pfam" id="PF00024">
    <property type="entry name" value="PAN_1"/>
    <property type="match status" value="1"/>
</dbReference>
<feature type="compositionally biased region" description="Pro residues" evidence="7">
    <location>
        <begin position="1432"/>
        <end position="1445"/>
    </location>
</feature>
<evidence type="ECO:0000313" key="11">
    <source>
        <dbReference type="EMBL" id="EGB04941.1"/>
    </source>
</evidence>
<evidence type="ECO:0000256" key="1">
    <source>
        <dbReference type="ARBA" id="ARBA00004651"/>
    </source>
</evidence>
<sequence>MLAAHVTPTPVRGRCARPRPLAKVVAPVAPRIVTTEQLASREKRAVERSWPTFLNVSVFGCDYHNNHLEVQSVDECKTRCHRLERCKAFSYLKHGGVCYFKTCRETNLRNMSGVDTYVKHRHSLAPAGSSCPKTRKLRVAPENPAVAVVVTVHDALEWVERCLAAMFDRTEDAAYGLYLVNDGSASATLRGLERLVDARGKRDLVRFVNWRGESDLHGYTRAVNAGLRAALGDDPAIPPPATPYGAFCLLNSDTEILTPTWLAALLSAAFSTPDIGVVGPVSNAASYQSVPQLRHTNPDTGKVDWSKNPLPPDWRPRDVAQAVARASKLGLVDVPVLNGFCLLVKAEVFGVVGLFDDVASPLPRPPNLFHPKAHLFFRFPHGFGEENDFALRAARLGYRLKVADGVYVWHHKSKSYGDATRKDLSSESRATLLQRWGPQLRDAVQALEREPALDEARRRVAANLGARNATEGCRPAALRVLFVLNPIRRAPQPPAMHGGWISIVNQAIGLRKRGVCARVAISAWTLGTFRSNFRDSDDVFLPYKDNVRTPRDLADALRDHAAAFDFLVATLFTTVEAIADVAACHPNVQTGYFIQDYEADFDNLDLVLKEKALESYTRVEGMVLFAKTRWLRERVARNHNVTVHAVTGSVDLGAFDAARAAHDERVRSEADQRSGVARVVAMLRPSTPRRNPTGTLDVLRRVRARFGDRVDVHTFGCPDDELDAFLSASDRSFLTHHGTLRREDVAALFGASDVFLDMSHWQAWGRTGLEAMAAGCVPVLPGGSGSEEYAVHDANAKLTNTTEPAEAVDAVGHLVADAKFRNRLRTKAIWTAGDFDLATASLTVLKLFCDRLDDAVDRLLLAPSPPVTSRSTESSKAPYLSSTERCHAVTRGPACHKTTVSFDDGALETDAAASDDGALETDAVSFDDGALETEAAASEAAASVGASTLRNQTPCLGVTNAPLAMRSASATVAFFHRRFANWKWQRKSLPRGLATPSSSKDDGTSGAPPPWRQIAILSGSSFVANAGFGCIIPVLPSLSESLSLGAVGVGVILSAPAAARVVLNVRLGALADEIGRRPLMIAGSALGAAGTFATGSAGSLLELVPARLLAGAGSAATLAGAQAYMADVTEGRGDRGKLLGVQQAAVALGFIGGPALGGGLAEVLGPHALFHAVGVCNLLCVAGYALLPETHQGTGIAASDADAAADADTRARLAAAWRGPLPPLLAMQLAQYLGYACHLSVVPLRAVDVMAASPGDIGVLFSTVSAVAIVGAPLGGYLADFGRRTAVVPAASLTVLGAAAVPLAADGAQFYAAMIAWGLGASLMTPALAAISADVAPPKARGAVVSYSRVAQDSAFLCGPLAYGALADALSPSAAIFASSACSAAALGFFAARAPETLPKKAAAPVLPDDDAPPARRDPSPAPPAAMAATPPKAPAPMQDPPRDA</sequence>
<evidence type="ECO:0000256" key="5">
    <source>
        <dbReference type="ARBA" id="ARBA00022989"/>
    </source>
</evidence>
<dbReference type="PRINTS" id="PR01035">
    <property type="entry name" value="TCRTETA"/>
</dbReference>
<dbReference type="Gene3D" id="1.20.1250.20">
    <property type="entry name" value="MFS general substrate transporter like domains"/>
    <property type="match status" value="2"/>
</dbReference>
<dbReference type="Gene3D" id="3.40.50.2000">
    <property type="entry name" value="Glycogen Phosphorylase B"/>
    <property type="match status" value="1"/>
</dbReference>
<feature type="transmembrane region" description="Helical" evidence="8">
    <location>
        <begin position="1107"/>
        <end position="1126"/>
    </location>
</feature>
<comment type="subcellular location">
    <subcellularLocation>
        <location evidence="1">Cell membrane</location>
        <topology evidence="1">Multi-pass membrane protein</topology>
    </subcellularLocation>
</comment>
<dbReference type="InterPro" id="IPR050189">
    <property type="entry name" value="MFS_Efflux_Transporters"/>
</dbReference>
<feature type="transmembrane region" description="Helical" evidence="8">
    <location>
        <begin position="1042"/>
        <end position="1067"/>
    </location>
</feature>
<evidence type="ECO:0000259" key="10">
    <source>
        <dbReference type="PROSITE" id="PS50948"/>
    </source>
</evidence>
<feature type="transmembrane region" description="Helical" evidence="8">
    <location>
        <begin position="1079"/>
        <end position="1101"/>
    </location>
</feature>
<gene>
    <name evidence="11" type="ORF">AURANDRAFT_66784</name>
</gene>
<dbReference type="InterPro" id="IPR003609">
    <property type="entry name" value="Pan_app"/>
</dbReference>
<name>F0YIS4_AURAN</name>
<dbReference type="GO" id="GO:0016757">
    <property type="term" value="F:glycosyltransferase activity"/>
    <property type="evidence" value="ECO:0007669"/>
    <property type="project" value="UniProtKB-KW"/>
</dbReference>
<dbReference type="Gene3D" id="3.50.4.10">
    <property type="entry name" value="Hepatocyte Growth Factor"/>
    <property type="match status" value="1"/>
</dbReference>
<dbReference type="InParanoid" id="F0YIS4"/>
<dbReference type="CDD" id="cd17325">
    <property type="entry name" value="MFS_MdtG_SLC18_like"/>
    <property type="match status" value="1"/>
</dbReference>
<organism evidence="12">
    <name type="scientific">Aureococcus anophagefferens</name>
    <name type="common">Harmful bloom alga</name>
    <dbReference type="NCBI Taxonomy" id="44056"/>
    <lineage>
        <taxon>Eukaryota</taxon>
        <taxon>Sar</taxon>
        <taxon>Stramenopiles</taxon>
        <taxon>Ochrophyta</taxon>
        <taxon>Pelagophyceae</taxon>
        <taxon>Pelagomonadales</taxon>
        <taxon>Pelagomonadaceae</taxon>
        <taxon>Aureococcus</taxon>
    </lineage>
</organism>
<dbReference type="PROSITE" id="PS00216">
    <property type="entry name" value="SUGAR_TRANSPORT_1"/>
    <property type="match status" value="1"/>
</dbReference>
<feature type="region of interest" description="Disordered" evidence="7">
    <location>
        <begin position="990"/>
        <end position="1010"/>
    </location>
</feature>
<keyword evidence="3" id="KW-0328">Glycosyltransferase</keyword>
<evidence type="ECO:0000256" key="8">
    <source>
        <dbReference type="SAM" id="Phobius"/>
    </source>
</evidence>
<dbReference type="SUPFAM" id="SSF103473">
    <property type="entry name" value="MFS general substrate transporter"/>
    <property type="match status" value="1"/>
</dbReference>
<dbReference type="InterPro" id="IPR001173">
    <property type="entry name" value="Glyco_trans_2-like"/>
</dbReference>
<dbReference type="GO" id="GO:0005886">
    <property type="term" value="C:plasma membrane"/>
    <property type="evidence" value="ECO:0007669"/>
    <property type="project" value="UniProtKB-SubCell"/>
</dbReference>
<keyword evidence="5 8" id="KW-1133">Transmembrane helix</keyword>
<dbReference type="PROSITE" id="PS50948">
    <property type="entry name" value="PAN"/>
    <property type="match status" value="1"/>
</dbReference>
<dbReference type="Gene3D" id="3.40.50.11090">
    <property type="match status" value="1"/>
</dbReference>
<dbReference type="PROSITE" id="PS50850">
    <property type="entry name" value="MFS"/>
    <property type="match status" value="1"/>
</dbReference>
<dbReference type="InterPro" id="IPR029044">
    <property type="entry name" value="Nucleotide-diphossugar_trans"/>
</dbReference>
<dbReference type="SUPFAM" id="SSF53448">
    <property type="entry name" value="Nucleotide-diphospho-sugar transferases"/>
    <property type="match status" value="1"/>
</dbReference>
<dbReference type="GO" id="GO:0022857">
    <property type="term" value="F:transmembrane transporter activity"/>
    <property type="evidence" value="ECO:0007669"/>
    <property type="project" value="InterPro"/>
</dbReference>
<dbReference type="PANTHER" id="PTHR43124:SF3">
    <property type="entry name" value="CHLORAMPHENICOL EFFLUX PUMP RV0191"/>
    <property type="match status" value="1"/>
</dbReference>
<keyword evidence="4 8" id="KW-0812">Transmembrane</keyword>
<evidence type="ECO:0000259" key="9">
    <source>
        <dbReference type="PROSITE" id="PS50850"/>
    </source>
</evidence>
<feature type="compositionally biased region" description="Polar residues" evidence="7">
    <location>
        <begin position="867"/>
        <end position="881"/>
    </location>
</feature>
<dbReference type="Pfam" id="PF00534">
    <property type="entry name" value="Glycos_transf_1"/>
    <property type="match status" value="1"/>
</dbReference>
<dbReference type="SUPFAM" id="SSF53756">
    <property type="entry name" value="UDP-Glycosyltransferase/glycogen phosphorylase"/>
    <property type="match status" value="1"/>
</dbReference>
<feature type="transmembrane region" description="Helical" evidence="8">
    <location>
        <begin position="1138"/>
        <end position="1156"/>
    </location>
</feature>
<evidence type="ECO:0000256" key="3">
    <source>
        <dbReference type="ARBA" id="ARBA00022676"/>
    </source>
</evidence>
<evidence type="ECO:0000313" key="12">
    <source>
        <dbReference type="Proteomes" id="UP000002729"/>
    </source>
</evidence>
<dbReference type="InterPro" id="IPR020846">
    <property type="entry name" value="MFS_dom"/>
</dbReference>
<evidence type="ECO:0000256" key="6">
    <source>
        <dbReference type="ARBA" id="ARBA00023136"/>
    </source>
</evidence>
<keyword evidence="3" id="KW-0808">Transferase</keyword>
<evidence type="ECO:0000256" key="2">
    <source>
        <dbReference type="ARBA" id="ARBA00022475"/>
    </source>
</evidence>
<evidence type="ECO:0008006" key="13">
    <source>
        <dbReference type="Google" id="ProtNLM"/>
    </source>
</evidence>
<feature type="transmembrane region" description="Helical" evidence="8">
    <location>
        <begin position="1286"/>
        <end position="1305"/>
    </location>
</feature>
<dbReference type="EMBL" id="GL833145">
    <property type="protein sequence ID" value="EGB04941.1"/>
    <property type="molecule type" value="Genomic_DNA"/>
</dbReference>
<keyword evidence="2" id="KW-1003">Cell membrane</keyword>
<feature type="transmembrane region" description="Helical" evidence="8">
    <location>
        <begin position="1257"/>
        <end position="1279"/>
    </location>
</feature>
<proteinExistence type="predicted"/>
<dbReference type="RefSeq" id="XP_009040296.1">
    <property type="nucleotide sequence ID" value="XM_009042048.1"/>
</dbReference>
<dbReference type="eggNOG" id="KOG3764">
    <property type="taxonomic scope" value="Eukaryota"/>
</dbReference>
<dbReference type="InterPro" id="IPR005829">
    <property type="entry name" value="Sugar_transporter_CS"/>
</dbReference>
<dbReference type="InterPro" id="IPR036259">
    <property type="entry name" value="MFS_trans_sf"/>
</dbReference>
<keyword evidence="6 8" id="KW-0472">Membrane</keyword>
<feature type="region of interest" description="Disordered" evidence="7">
    <location>
        <begin position="862"/>
        <end position="881"/>
    </location>
</feature>
<feature type="transmembrane region" description="Helical" evidence="8">
    <location>
        <begin position="1311"/>
        <end position="1331"/>
    </location>
</feature>